<feature type="domain" description="NADP-dependent oxidoreductase" evidence="3">
    <location>
        <begin position="22"/>
        <end position="312"/>
    </location>
</feature>
<keyword evidence="2" id="KW-0560">Oxidoreductase</keyword>
<evidence type="ECO:0000313" key="4">
    <source>
        <dbReference type="EMBL" id="KAE8022938.1"/>
    </source>
</evidence>
<name>A0A5N6R0E0_9ROSI</name>
<dbReference type="InterPro" id="IPR036812">
    <property type="entry name" value="NAD(P)_OxRdtase_dom_sf"/>
</dbReference>
<dbReference type="PANTHER" id="PTHR43625:SF40">
    <property type="entry name" value="ALDO-KETO REDUCTASE YAKC [NADP(+)]"/>
    <property type="match status" value="1"/>
</dbReference>
<keyword evidence="5" id="KW-1185">Reference proteome</keyword>
<dbReference type="SUPFAM" id="SSF51430">
    <property type="entry name" value="NAD(P)-linked oxidoreductase"/>
    <property type="match status" value="1"/>
</dbReference>
<dbReference type="GO" id="GO:0016491">
    <property type="term" value="F:oxidoreductase activity"/>
    <property type="evidence" value="ECO:0007669"/>
    <property type="project" value="UniProtKB-KW"/>
</dbReference>
<dbReference type="PANTHER" id="PTHR43625">
    <property type="entry name" value="AFLATOXIN B1 ALDEHYDE REDUCTASE"/>
    <property type="match status" value="1"/>
</dbReference>
<dbReference type="Proteomes" id="UP000327013">
    <property type="component" value="Chromosome 3"/>
</dbReference>
<dbReference type="InterPro" id="IPR050791">
    <property type="entry name" value="Aldo-Keto_reductase"/>
</dbReference>
<dbReference type="CDD" id="cd19145">
    <property type="entry name" value="AKR_AKR13D1"/>
    <property type="match status" value="1"/>
</dbReference>
<sequence>MAAGRVGRIKLGSQGLEVSAQGLGCMGMSGDYGPPKPEHDMITLIHHAVHSGVTLLDTSDFYGPFTNEVLLGKALKGGVREKVELATKFGITYVDGKRETRGDPAYVRACCEASLKRLHLDCIDLYYQHRIDTRVPIEVTIGEVKKLVEEGKIKYVGLSEASASTIRRAHAVHPITAVELEWSLWSRDAEQEIIPTCRELGIGIVAYSPLGRGFFSSGFKSAENLSDGDFRKNVPRFQPENMKHNKIVFERVNEMATRKGCTPSQLALAWVHHQGNDVCPIPGTTKIENFNLNIGALSMKLTPEEMAELESFASEDVVKGGRYMTDYATWETSETPPLSSWKAA</sequence>
<dbReference type="FunFam" id="3.20.20.100:FF:000048">
    <property type="entry name" value="Probable aldo-keto reductase 4"/>
    <property type="match status" value="1"/>
</dbReference>
<evidence type="ECO:0000259" key="3">
    <source>
        <dbReference type="Pfam" id="PF00248"/>
    </source>
</evidence>
<organism evidence="4 5">
    <name type="scientific">Carpinus fangiana</name>
    <dbReference type="NCBI Taxonomy" id="176857"/>
    <lineage>
        <taxon>Eukaryota</taxon>
        <taxon>Viridiplantae</taxon>
        <taxon>Streptophyta</taxon>
        <taxon>Embryophyta</taxon>
        <taxon>Tracheophyta</taxon>
        <taxon>Spermatophyta</taxon>
        <taxon>Magnoliopsida</taxon>
        <taxon>eudicotyledons</taxon>
        <taxon>Gunneridae</taxon>
        <taxon>Pentapetalae</taxon>
        <taxon>rosids</taxon>
        <taxon>fabids</taxon>
        <taxon>Fagales</taxon>
        <taxon>Betulaceae</taxon>
        <taxon>Carpinus</taxon>
    </lineage>
</organism>
<dbReference type="AlphaFoldDB" id="A0A5N6R0E0"/>
<dbReference type="EMBL" id="CM017323">
    <property type="protein sequence ID" value="KAE8022938.1"/>
    <property type="molecule type" value="Genomic_DNA"/>
</dbReference>
<protein>
    <recommendedName>
        <fullName evidence="3">NADP-dependent oxidoreductase domain-containing protein</fullName>
    </recommendedName>
</protein>
<dbReference type="InterPro" id="IPR023210">
    <property type="entry name" value="NADP_OxRdtase_dom"/>
</dbReference>
<evidence type="ECO:0000313" key="5">
    <source>
        <dbReference type="Proteomes" id="UP000327013"/>
    </source>
</evidence>
<dbReference type="Pfam" id="PF00248">
    <property type="entry name" value="Aldo_ket_red"/>
    <property type="match status" value="1"/>
</dbReference>
<dbReference type="OrthoDB" id="37537at2759"/>
<keyword evidence="1" id="KW-0521">NADP</keyword>
<evidence type="ECO:0000256" key="2">
    <source>
        <dbReference type="ARBA" id="ARBA00023002"/>
    </source>
</evidence>
<accession>A0A5N6R0E0</accession>
<proteinExistence type="predicted"/>
<evidence type="ECO:0000256" key="1">
    <source>
        <dbReference type="ARBA" id="ARBA00022857"/>
    </source>
</evidence>
<gene>
    <name evidence="4" type="ORF">FH972_008699</name>
</gene>
<dbReference type="GO" id="GO:0005737">
    <property type="term" value="C:cytoplasm"/>
    <property type="evidence" value="ECO:0007669"/>
    <property type="project" value="TreeGrafter"/>
</dbReference>
<dbReference type="Gene3D" id="3.20.20.100">
    <property type="entry name" value="NADP-dependent oxidoreductase domain"/>
    <property type="match status" value="1"/>
</dbReference>
<reference evidence="4 5" key="1">
    <citation type="submission" date="2019-06" db="EMBL/GenBank/DDBJ databases">
        <title>A chromosomal-level reference genome of Carpinus fangiana (Coryloideae, Betulaceae).</title>
        <authorList>
            <person name="Yang X."/>
            <person name="Wang Z."/>
            <person name="Zhang L."/>
            <person name="Hao G."/>
            <person name="Liu J."/>
            <person name="Yang Y."/>
        </authorList>
    </citation>
    <scope>NUCLEOTIDE SEQUENCE [LARGE SCALE GENOMIC DNA]</scope>
    <source>
        <strain evidence="4">Cfa_2016G</strain>
        <tissue evidence="4">Leaf</tissue>
    </source>
</reference>